<feature type="compositionally biased region" description="Polar residues" evidence="3">
    <location>
        <begin position="206"/>
        <end position="216"/>
    </location>
</feature>
<name>A0A8H4QTA7_9AGAR</name>
<evidence type="ECO:0000313" key="5">
    <source>
        <dbReference type="EMBL" id="KAF4616476.1"/>
    </source>
</evidence>
<feature type="region of interest" description="Disordered" evidence="3">
    <location>
        <begin position="1"/>
        <end position="231"/>
    </location>
</feature>
<comment type="caution">
    <text evidence="5">The sequence shown here is derived from an EMBL/GenBank/DDBJ whole genome shotgun (WGS) entry which is preliminary data.</text>
</comment>
<feature type="compositionally biased region" description="Low complexity" evidence="3">
    <location>
        <begin position="145"/>
        <end position="157"/>
    </location>
</feature>
<feature type="compositionally biased region" description="Basic and acidic residues" evidence="3">
    <location>
        <begin position="99"/>
        <end position="109"/>
    </location>
</feature>
<accession>A0A8H4QTA7</accession>
<evidence type="ECO:0000256" key="1">
    <source>
        <dbReference type="ARBA" id="ARBA00010465"/>
    </source>
</evidence>
<sequence>MLPEDRPQNPDSDEEDDDYVPPEKEESDSEPSETEDNNAGPVVDESAEDEESRKRHASVAAPPSTSPPKPKETLVKVEKRYLFAGKEVIEVVEVPENSADAKKWPRWKDPATNTGDGPDCGPKSSSESLATNEVKESPVAPIISTPPDNTTTTPVDNDAQRSSTPKPAPRKPGPRKSKVSLAPLPGSSKAKKLTTLDKSAMDWRNHIQSQQQSGSSDAVDELEANRRSGGYLEKVEFLKRVEERREDNLDAAKSMKRRKL</sequence>
<evidence type="ECO:0000256" key="2">
    <source>
        <dbReference type="ARBA" id="ARBA00019138"/>
    </source>
</evidence>
<dbReference type="EMBL" id="JAACJL010000031">
    <property type="protein sequence ID" value="KAF4616476.1"/>
    <property type="molecule type" value="Genomic_DNA"/>
</dbReference>
<dbReference type="AlphaFoldDB" id="A0A8H4QTA7"/>
<dbReference type="Proteomes" id="UP000521872">
    <property type="component" value="Unassembled WGS sequence"/>
</dbReference>
<dbReference type="GO" id="GO:0000812">
    <property type="term" value="C:Swr1 complex"/>
    <property type="evidence" value="ECO:0007669"/>
    <property type="project" value="TreeGrafter"/>
</dbReference>
<feature type="compositionally biased region" description="Acidic residues" evidence="3">
    <location>
        <begin position="11"/>
        <end position="36"/>
    </location>
</feature>
<evidence type="ECO:0000259" key="4">
    <source>
        <dbReference type="PROSITE" id="PS51279"/>
    </source>
</evidence>
<keyword evidence="6" id="KW-1185">Reference proteome</keyword>
<feature type="compositionally biased region" description="Basic and acidic residues" evidence="3">
    <location>
        <begin position="69"/>
        <end position="81"/>
    </location>
</feature>
<dbReference type="InterPro" id="IPR027124">
    <property type="entry name" value="Swc5/CFDP1/2"/>
</dbReference>
<gene>
    <name evidence="5" type="ORF">D9613_008438</name>
</gene>
<dbReference type="Pfam" id="PF07572">
    <property type="entry name" value="BCNT"/>
    <property type="match status" value="1"/>
</dbReference>
<dbReference type="PROSITE" id="PS51279">
    <property type="entry name" value="BCNT_C"/>
    <property type="match status" value="1"/>
</dbReference>
<feature type="domain" description="BCNT-C" evidence="4">
    <location>
        <begin position="175"/>
        <end position="259"/>
    </location>
</feature>
<feature type="compositionally biased region" description="Basic residues" evidence="3">
    <location>
        <begin position="168"/>
        <end position="178"/>
    </location>
</feature>
<protein>
    <recommendedName>
        <fullName evidence="2">SWR1-complex protein 5</fullName>
    </recommendedName>
</protein>
<organism evidence="5 6">
    <name type="scientific">Agrocybe pediades</name>
    <dbReference type="NCBI Taxonomy" id="84607"/>
    <lineage>
        <taxon>Eukaryota</taxon>
        <taxon>Fungi</taxon>
        <taxon>Dikarya</taxon>
        <taxon>Basidiomycota</taxon>
        <taxon>Agaricomycotina</taxon>
        <taxon>Agaricomycetes</taxon>
        <taxon>Agaricomycetidae</taxon>
        <taxon>Agaricales</taxon>
        <taxon>Agaricineae</taxon>
        <taxon>Strophariaceae</taxon>
        <taxon>Agrocybe</taxon>
    </lineage>
</organism>
<comment type="similarity">
    <text evidence="1">Belongs to the SWC5 family.</text>
</comment>
<dbReference type="PANTHER" id="PTHR48407:SF1">
    <property type="entry name" value="CRANIOFACIAL DEVELOPMENT PROTEIN 1"/>
    <property type="match status" value="1"/>
</dbReference>
<reference evidence="5 6" key="1">
    <citation type="submission" date="2019-12" db="EMBL/GenBank/DDBJ databases">
        <authorList>
            <person name="Floudas D."/>
            <person name="Bentzer J."/>
            <person name="Ahren D."/>
            <person name="Johansson T."/>
            <person name="Persson P."/>
            <person name="Tunlid A."/>
        </authorList>
    </citation>
    <scope>NUCLEOTIDE SEQUENCE [LARGE SCALE GENOMIC DNA]</scope>
    <source>
        <strain evidence="5 6">CBS 102.39</strain>
    </source>
</reference>
<dbReference type="PANTHER" id="PTHR48407">
    <property type="entry name" value="CRANIOFACIAL DEVELOPMENT PROTEIN 1"/>
    <property type="match status" value="1"/>
</dbReference>
<evidence type="ECO:0000256" key="3">
    <source>
        <dbReference type="SAM" id="MobiDB-lite"/>
    </source>
</evidence>
<proteinExistence type="inferred from homology"/>
<dbReference type="InterPro" id="IPR011421">
    <property type="entry name" value="BCNT-C"/>
</dbReference>
<evidence type="ECO:0000313" key="6">
    <source>
        <dbReference type="Proteomes" id="UP000521872"/>
    </source>
</evidence>